<dbReference type="KEGG" id="vg:80534997"/>
<dbReference type="RefSeq" id="YP_010797268.1">
    <property type="nucleotide sequence ID" value="NC_076155.1"/>
</dbReference>
<keyword evidence="3 6" id="KW-1140">T=1 icosahedral capsid protein</keyword>
<dbReference type="InterPro" id="IPR004219">
    <property type="entry name" value="TTvirus_Unk"/>
</dbReference>
<feature type="region of interest" description="Disordered" evidence="7">
    <location>
        <begin position="600"/>
        <end position="634"/>
    </location>
</feature>
<reference evidence="8 9" key="1">
    <citation type="submission" date="2016-08" db="EMBL/GenBank/DDBJ databases">
        <title>Genomic detection of two new species of Betatorqueviruses in human glioblastoma.</title>
        <authorList>
            <person name="Ng T.F.F."/>
            <person name="Dill J.A."/>
            <person name="Camus A.C."/>
            <person name="Wan Meir E.G."/>
            <person name="Delwart E."/>
        </authorList>
    </citation>
    <scope>NUCLEOTIDE SEQUENCE [LARGE SCALE GENOMIC DNA]</scope>
    <source>
        <strain evidence="8">Emory1</strain>
    </source>
</reference>
<evidence type="ECO:0000256" key="6">
    <source>
        <dbReference type="RuleBase" id="RU361230"/>
    </source>
</evidence>
<comment type="function">
    <text evidence="6">Self-assembles to form an icosahedral capsid.</text>
</comment>
<dbReference type="EMBL" id="KX810063">
    <property type="protein sequence ID" value="APA31993.1"/>
    <property type="molecule type" value="Genomic_DNA"/>
</dbReference>
<evidence type="ECO:0000256" key="1">
    <source>
        <dbReference type="ARBA" id="ARBA00004328"/>
    </source>
</evidence>
<evidence type="ECO:0000256" key="7">
    <source>
        <dbReference type="SAM" id="MobiDB-lite"/>
    </source>
</evidence>
<proteinExistence type="inferred from homology"/>
<keyword evidence="4 6" id="KW-0167">Capsid protein</keyword>
<name>A0A1I9WIM9_9VIRU</name>
<evidence type="ECO:0000256" key="4">
    <source>
        <dbReference type="ARBA" id="ARBA00022561"/>
    </source>
</evidence>
<comment type="similarity">
    <text evidence="2 6">Belongs to the anelloviridae capsid protein family.</text>
</comment>
<comment type="subcellular location">
    <subcellularLocation>
        <location evidence="1 6">Virion</location>
    </subcellularLocation>
</comment>
<dbReference type="Proteomes" id="UP000683314">
    <property type="component" value="Segment"/>
</dbReference>
<evidence type="ECO:0000256" key="5">
    <source>
        <dbReference type="ARBA" id="ARBA00022844"/>
    </source>
</evidence>
<organism evidence="8 9">
    <name type="scientific">TTV-like mini virus</name>
    <dbReference type="NCBI Taxonomy" id="93678"/>
    <lineage>
        <taxon>Viruses</taxon>
        <taxon>Monodnaviria</taxon>
        <taxon>Shotokuvirae</taxon>
        <taxon>Commensaviricota</taxon>
        <taxon>Cardeaviricetes</taxon>
        <taxon>Sanitavirales</taxon>
        <taxon>Anelloviridae</taxon>
        <taxon>Betatorquevirus</taxon>
    </lineage>
</organism>
<evidence type="ECO:0000313" key="9">
    <source>
        <dbReference type="Proteomes" id="UP000683314"/>
    </source>
</evidence>
<evidence type="ECO:0000256" key="2">
    <source>
        <dbReference type="ARBA" id="ARBA00006131"/>
    </source>
</evidence>
<evidence type="ECO:0000256" key="3">
    <source>
        <dbReference type="ARBA" id="ARBA00022431"/>
    </source>
</evidence>
<dbReference type="Pfam" id="PF02956">
    <property type="entry name" value="TT_ORF1"/>
    <property type="match status" value="1"/>
</dbReference>
<protein>
    <recommendedName>
        <fullName evidence="6">Capsid protein</fullName>
    </recommendedName>
</protein>
<dbReference type="GeneID" id="80534997"/>
<evidence type="ECO:0000313" key="8">
    <source>
        <dbReference type="EMBL" id="APA31993.1"/>
    </source>
</evidence>
<keyword evidence="9" id="KW-1185">Reference proteome</keyword>
<accession>A0A1I9WIM9</accession>
<keyword evidence="5 6" id="KW-0946">Virion</keyword>
<dbReference type="GO" id="GO:0039615">
    <property type="term" value="C:T=1 icosahedral viral capsid"/>
    <property type="evidence" value="ECO:0007669"/>
    <property type="project" value="UniProtKB-UniRule"/>
</dbReference>
<sequence>MPWRYYRRNWRRRPWWRYQRRPRKAIRRRWRRKRYSYWVRNSFKKKLKTITVKQFQPPNVRKCKIKGLMNLIYFNQKRLIFNSVMYENSLVPEEHPGGGGFSVIKLSLETMYDSHLRCHNWWTTSNEDLPLVRYSGMTVKLYQSKYTDYVFKYQNYLPGTSTYLTYPACQPSMMMMAKNSVIVPSLETKRRRKPYKKIHIKPTSQLQTKWYFQTDLNKTPLAIFYTAACSLTSYYLSPDWESNNISILHLNTLLFQHTNFKNYPHKGYAVKTVGTESFYLYVTDEEYSHTKQEYEYQLLTPLTNTKDWTIGQNSAHNHQGYQHYKTDWRRYAGNPFLANTYRENVIFIIKKDPDTLFQNWNSQTAKFNLTTVGGAVLDQPIYQTTRYNPNRDEGIQNEMYLVNVTKDGSWDTPTDYKTKLTGFPLWIQTYGYTDYQKKQNIIGVEEQHVVIFKTTSTKPGYWGTFLPISQDFISGNSPYLKSVHGADKDKWYPQVQYQADILNKIAKCGPGTPKSSNYKSDDIKIEYTAYFKWGGAPAKMVKIDDPSKQEYYPVPSNELQTTSLQNPAYPPEYYLYSFDERQGQLTQRAAKRIKHDWETKKTLFSPTESPKEVPAQTTSPTTSEESDSEKEEETLFQQLINQQQKQRKLRHRIKQLMKQIKDS</sequence>
<feature type="compositionally biased region" description="Acidic residues" evidence="7">
    <location>
        <begin position="624"/>
        <end position="634"/>
    </location>
</feature>